<evidence type="ECO:0000313" key="8">
    <source>
        <dbReference type="Proteomes" id="UP000022141"/>
    </source>
</evidence>
<evidence type="ECO:0000256" key="5">
    <source>
        <dbReference type="SAM" id="SignalP"/>
    </source>
</evidence>
<accession>A0A011Q7K1</accession>
<dbReference type="PROSITE" id="PS50255">
    <property type="entry name" value="CYTOCHROME_B5_2"/>
    <property type="match status" value="1"/>
</dbReference>
<protein>
    <submittedName>
        <fullName evidence="7">Soluble cytochrome b558</fullName>
    </submittedName>
</protein>
<dbReference type="eggNOG" id="COG5274">
    <property type="taxonomic scope" value="Bacteria"/>
</dbReference>
<evidence type="ECO:0000259" key="6">
    <source>
        <dbReference type="PROSITE" id="PS50255"/>
    </source>
</evidence>
<dbReference type="PANTHER" id="PTHR19359:SF95">
    <property type="entry name" value="CYTOCHROME B5 TYPE B"/>
    <property type="match status" value="1"/>
</dbReference>
<dbReference type="InterPro" id="IPR050668">
    <property type="entry name" value="Cytochrome_b5"/>
</dbReference>
<dbReference type="GO" id="GO:0020037">
    <property type="term" value="F:heme binding"/>
    <property type="evidence" value="ECO:0007669"/>
    <property type="project" value="TreeGrafter"/>
</dbReference>
<keyword evidence="5" id="KW-0732">Signal</keyword>
<dbReference type="PATRIC" id="fig|1454004.3.peg.3786"/>
<comment type="caution">
    <text evidence="7">The sequence shown here is derived from an EMBL/GenBank/DDBJ whole genome shotgun (WGS) entry which is preliminary data.</text>
</comment>
<feature type="domain" description="Cytochrome b5 heme-binding" evidence="6">
    <location>
        <begin position="39"/>
        <end position="119"/>
    </location>
</feature>
<feature type="signal peptide" evidence="5">
    <location>
        <begin position="1"/>
        <end position="20"/>
    </location>
</feature>
<evidence type="ECO:0000256" key="2">
    <source>
        <dbReference type="ARBA" id="ARBA00022723"/>
    </source>
</evidence>
<sequence length="120" mass="13465">MRRLFLFASAAFWLLVLAFATSQLWLPAAVETPQPVASGEFQALSEVARHKTPDDCWMAINDQVYDLSNYLPDHPSEPEVIVAWCGREASEAYRTKMKGRAHSARADRLLAAYRIATLTP</sequence>
<dbReference type="InterPro" id="IPR001199">
    <property type="entry name" value="Cyt_B5-like_heme/steroid-bd"/>
</dbReference>
<evidence type="ECO:0000256" key="4">
    <source>
        <dbReference type="ARBA" id="ARBA00038168"/>
    </source>
</evidence>
<dbReference type="PANTHER" id="PTHR19359">
    <property type="entry name" value="CYTOCHROME B5"/>
    <property type="match status" value="1"/>
</dbReference>
<dbReference type="Gene3D" id="3.10.120.10">
    <property type="entry name" value="Cytochrome b5-like heme/steroid binding domain"/>
    <property type="match status" value="1"/>
</dbReference>
<keyword evidence="2" id="KW-0479">Metal-binding</keyword>
<dbReference type="Pfam" id="PF00173">
    <property type="entry name" value="Cyt-b5"/>
    <property type="match status" value="1"/>
</dbReference>
<dbReference type="AlphaFoldDB" id="A0A011Q7K1"/>
<evidence type="ECO:0000256" key="1">
    <source>
        <dbReference type="ARBA" id="ARBA00022617"/>
    </source>
</evidence>
<keyword evidence="8" id="KW-1185">Reference proteome</keyword>
<feature type="chain" id="PRO_5001461985" evidence="5">
    <location>
        <begin position="21"/>
        <end position="120"/>
    </location>
</feature>
<reference evidence="7" key="1">
    <citation type="submission" date="2014-02" db="EMBL/GenBank/DDBJ databases">
        <title>Expanding our view of genomic diversity in Candidatus Accumulibacter clades.</title>
        <authorList>
            <person name="Skennerton C.T."/>
            <person name="Barr J.J."/>
            <person name="Slater F.R."/>
            <person name="Bond P.L."/>
            <person name="Tyson G.W."/>
        </authorList>
    </citation>
    <scope>NUCLEOTIDE SEQUENCE [LARGE SCALE GENOMIC DNA]</scope>
</reference>
<keyword evidence="3" id="KW-0408">Iron</keyword>
<name>A0A011Q7K1_ACCRE</name>
<gene>
    <name evidence="7" type="ORF">AW11_03679</name>
</gene>
<comment type="similarity">
    <text evidence="4">Belongs to the cytochrome b5 family.</text>
</comment>
<dbReference type="EMBL" id="JEMY01000059">
    <property type="protein sequence ID" value="EXI85120.1"/>
    <property type="molecule type" value="Genomic_DNA"/>
</dbReference>
<dbReference type="GO" id="GO:0016020">
    <property type="term" value="C:membrane"/>
    <property type="evidence" value="ECO:0007669"/>
    <property type="project" value="TreeGrafter"/>
</dbReference>
<evidence type="ECO:0000313" key="7">
    <source>
        <dbReference type="EMBL" id="EXI85120.1"/>
    </source>
</evidence>
<dbReference type="InterPro" id="IPR036400">
    <property type="entry name" value="Cyt_B5-like_heme/steroid_sf"/>
</dbReference>
<evidence type="ECO:0000256" key="3">
    <source>
        <dbReference type="ARBA" id="ARBA00023004"/>
    </source>
</evidence>
<proteinExistence type="inferred from homology"/>
<dbReference type="GO" id="GO:0046872">
    <property type="term" value="F:metal ion binding"/>
    <property type="evidence" value="ECO:0007669"/>
    <property type="project" value="UniProtKB-KW"/>
</dbReference>
<dbReference type="Proteomes" id="UP000022141">
    <property type="component" value="Unassembled WGS sequence"/>
</dbReference>
<organism evidence="7 8">
    <name type="scientific">Accumulibacter regalis</name>
    <dbReference type="NCBI Taxonomy" id="522306"/>
    <lineage>
        <taxon>Bacteria</taxon>
        <taxon>Pseudomonadati</taxon>
        <taxon>Pseudomonadota</taxon>
        <taxon>Betaproteobacteria</taxon>
        <taxon>Candidatus Accumulibacter</taxon>
    </lineage>
</organism>
<dbReference type="SMART" id="SM01117">
    <property type="entry name" value="Cyt-b5"/>
    <property type="match status" value="1"/>
</dbReference>
<dbReference type="SUPFAM" id="SSF55856">
    <property type="entry name" value="Cytochrome b5-like heme/steroid binding domain"/>
    <property type="match status" value="1"/>
</dbReference>
<dbReference type="STRING" id="1454004.AW11_03679"/>
<keyword evidence="1" id="KW-0349">Heme</keyword>